<dbReference type="SMART" id="SM00382">
    <property type="entry name" value="AAA"/>
    <property type="match status" value="1"/>
</dbReference>
<dbReference type="Pfam" id="PF12698">
    <property type="entry name" value="ABC2_membrane_3"/>
    <property type="match status" value="1"/>
</dbReference>
<feature type="transmembrane region" description="Helical" evidence="10">
    <location>
        <begin position="1156"/>
        <end position="1180"/>
    </location>
</feature>
<name>A0AAW0B8L7_9AGAR</name>
<organism evidence="12 13">
    <name type="scientific">Paramarasmius palmivorus</name>
    <dbReference type="NCBI Taxonomy" id="297713"/>
    <lineage>
        <taxon>Eukaryota</taxon>
        <taxon>Fungi</taxon>
        <taxon>Dikarya</taxon>
        <taxon>Basidiomycota</taxon>
        <taxon>Agaricomycotina</taxon>
        <taxon>Agaricomycetes</taxon>
        <taxon>Agaricomycetidae</taxon>
        <taxon>Agaricales</taxon>
        <taxon>Marasmiineae</taxon>
        <taxon>Marasmiaceae</taxon>
        <taxon>Paramarasmius</taxon>
    </lineage>
</organism>
<comment type="caution">
    <text evidence="12">The sequence shown here is derived from an EMBL/GenBank/DDBJ whole genome shotgun (WGS) entry which is preliminary data.</text>
</comment>
<dbReference type="EMBL" id="JAYKXP010000159">
    <property type="protein sequence ID" value="KAK7021894.1"/>
    <property type="molecule type" value="Genomic_DNA"/>
</dbReference>
<evidence type="ECO:0000256" key="1">
    <source>
        <dbReference type="ARBA" id="ARBA00004141"/>
    </source>
</evidence>
<reference evidence="12 13" key="1">
    <citation type="submission" date="2024-01" db="EMBL/GenBank/DDBJ databases">
        <title>A draft genome for a cacao thread blight-causing isolate of Paramarasmius palmivorus.</title>
        <authorList>
            <person name="Baruah I.K."/>
            <person name="Bukari Y."/>
            <person name="Amoako-Attah I."/>
            <person name="Meinhardt L.W."/>
            <person name="Bailey B.A."/>
            <person name="Cohen S.P."/>
        </authorList>
    </citation>
    <scope>NUCLEOTIDE SEQUENCE [LARGE SCALE GENOMIC DNA]</scope>
    <source>
        <strain evidence="12 13">GH-12</strain>
    </source>
</reference>
<keyword evidence="3" id="KW-0813">Transport</keyword>
<dbReference type="SUPFAM" id="SSF52540">
    <property type="entry name" value="P-loop containing nucleoside triphosphate hydrolases"/>
    <property type="match status" value="2"/>
</dbReference>
<dbReference type="InterPro" id="IPR017871">
    <property type="entry name" value="ABC_transporter-like_CS"/>
</dbReference>
<dbReference type="PANTHER" id="PTHR19229">
    <property type="entry name" value="ATP-BINDING CASSETTE TRANSPORTER SUBFAMILY A ABCA"/>
    <property type="match status" value="1"/>
</dbReference>
<feature type="transmembrane region" description="Helical" evidence="10">
    <location>
        <begin position="1118"/>
        <end position="1144"/>
    </location>
</feature>
<feature type="transmembrane region" description="Helical" evidence="10">
    <location>
        <begin position="372"/>
        <end position="391"/>
    </location>
</feature>
<evidence type="ECO:0000313" key="12">
    <source>
        <dbReference type="EMBL" id="KAK7021894.1"/>
    </source>
</evidence>
<keyword evidence="5" id="KW-0677">Repeat</keyword>
<dbReference type="GO" id="GO:0005319">
    <property type="term" value="F:lipid transporter activity"/>
    <property type="evidence" value="ECO:0007669"/>
    <property type="project" value="TreeGrafter"/>
</dbReference>
<accession>A0AAW0B8L7</accession>
<keyword evidence="9 10" id="KW-0472">Membrane</keyword>
<feature type="transmembrane region" description="Helical" evidence="10">
    <location>
        <begin position="1089"/>
        <end position="1112"/>
    </location>
</feature>
<keyword evidence="13" id="KW-1185">Reference proteome</keyword>
<comment type="similarity">
    <text evidence="2">Belongs to the ABC transporter superfamily. ABCA family.</text>
</comment>
<evidence type="ECO:0000256" key="7">
    <source>
        <dbReference type="ARBA" id="ARBA00022840"/>
    </source>
</evidence>
<dbReference type="PROSITE" id="PS00211">
    <property type="entry name" value="ABC_TRANSPORTER_1"/>
    <property type="match status" value="1"/>
</dbReference>
<evidence type="ECO:0000256" key="9">
    <source>
        <dbReference type="ARBA" id="ARBA00023136"/>
    </source>
</evidence>
<dbReference type="InterPro" id="IPR013525">
    <property type="entry name" value="ABC2_TM"/>
</dbReference>
<evidence type="ECO:0000256" key="10">
    <source>
        <dbReference type="SAM" id="Phobius"/>
    </source>
</evidence>
<dbReference type="InterPro" id="IPR003593">
    <property type="entry name" value="AAA+_ATPase"/>
</dbReference>
<evidence type="ECO:0000313" key="13">
    <source>
        <dbReference type="Proteomes" id="UP001383192"/>
    </source>
</evidence>
<keyword evidence="8 10" id="KW-1133">Transmembrane helix</keyword>
<feature type="transmembrane region" description="Helical" evidence="10">
    <location>
        <begin position="306"/>
        <end position="325"/>
    </location>
</feature>
<evidence type="ECO:0000256" key="5">
    <source>
        <dbReference type="ARBA" id="ARBA00022737"/>
    </source>
</evidence>
<dbReference type="InterPro" id="IPR027417">
    <property type="entry name" value="P-loop_NTPase"/>
</dbReference>
<dbReference type="InterPro" id="IPR003439">
    <property type="entry name" value="ABC_transporter-like_ATP-bd"/>
</dbReference>
<dbReference type="GO" id="GO:0016887">
    <property type="term" value="F:ATP hydrolysis activity"/>
    <property type="evidence" value="ECO:0007669"/>
    <property type="project" value="InterPro"/>
</dbReference>
<evidence type="ECO:0000256" key="4">
    <source>
        <dbReference type="ARBA" id="ARBA00022692"/>
    </source>
</evidence>
<dbReference type="PANTHER" id="PTHR19229:SF36">
    <property type="entry name" value="ATP-BINDING CASSETTE SUB-FAMILY A MEMBER 2"/>
    <property type="match status" value="1"/>
</dbReference>
<dbReference type="GO" id="GO:0016020">
    <property type="term" value="C:membrane"/>
    <property type="evidence" value="ECO:0007669"/>
    <property type="project" value="UniProtKB-SubCell"/>
</dbReference>
<dbReference type="PROSITE" id="PS50893">
    <property type="entry name" value="ABC_TRANSPORTER_2"/>
    <property type="match status" value="1"/>
</dbReference>
<keyword evidence="6" id="KW-0547">Nucleotide-binding</keyword>
<gene>
    <name evidence="12" type="ORF">VNI00_017183</name>
</gene>
<keyword evidence="7" id="KW-0067">ATP-binding</keyword>
<protein>
    <recommendedName>
        <fullName evidence="11">ABC transporter domain-containing protein</fullName>
    </recommendedName>
</protein>
<keyword evidence="4 10" id="KW-0812">Transmembrane</keyword>
<dbReference type="CDD" id="cd03263">
    <property type="entry name" value="ABC_subfamily_A"/>
    <property type="match status" value="1"/>
</dbReference>
<dbReference type="Proteomes" id="UP001383192">
    <property type="component" value="Unassembled WGS sequence"/>
</dbReference>
<dbReference type="InterPro" id="IPR026082">
    <property type="entry name" value="ABCA"/>
</dbReference>
<dbReference type="GO" id="GO:0140359">
    <property type="term" value="F:ABC-type transporter activity"/>
    <property type="evidence" value="ECO:0007669"/>
    <property type="project" value="InterPro"/>
</dbReference>
<dbReference type="Pfam" id="PF00005">
    <property type="entry name" value="ABC_tran"/>
    <property type="match status" value="2"/>
</dbReference>
<evidence type="ECO:0000256" key="6">
    <source>
        <dbReference type="ARBA" id="ARBA00022741"/>
    </source>
</evidence>
<evidence type="ECO:0000259" key="11">
    <source>
        <dbReference type="PROSITE" id="PS50893"/>
    </source>
</evidence>
<feature type="transmembrane region" description="Helical" evidence="10">
    <location>
        <begin position="1012"/>
        <end position="1032"/>
    </location>
</feature>
<feature type="transmembrane region" description="Helical" evidence="10">
    <location>
        <begin position="1200"/>
        <end position="1221"/>
    </location>
</feature>
<evidence type="ECO:0000256" key="2">
    <source>
        <dbReference type="ARBA" id="ARBA00008869"/>
    </source>
</evidence>
<evidence type="ECO:0000256" key="8">
    <source>
        <dbReference type="ARBA" id="ARBA00022989"/>
    </source>
</evidence>
<feature type="transmembrane region" description="Helical" evidence="10">
    <location>
        <begin position="1052"/>
        <end position="1077"/>
    </location>
</feature>
<feature type="transmembrane region" description="Helical" evidence="10">
    <location>
        <begin position="815"/>
        <end position="836"/>
    </location>
</feature>
<feature type="transmembrane region" description="Helical" evidence="10">
    <location>
        <begin position="273"/>
        <end position="294"/>
    </location>
</feature>
<dbReference type="GO" id="GO:0005524">
    <property type="term" value="F:ATP binding"/>
    <property type="evidence" value="ECO:0007669"/>
    <property type="project" value="UniProtKB-KW"/>
</dbReference>
<dbReference type="Gene3D" id="3.40.50.300">
    <property type="entry name" value="P-loop containing nucleotide triphosphate hydrolases"/>
    <property type="match status" value="2"/>
</dbReference>
<comment type="subcellular location">
    <subcellularLocation>
        <location evidence="1">Membrane</location>
        <topology evidence="1">Multi-pass membrane protein</topology>
    </subcellularLocation>
</comment>
<proteinExistence type="inferred from homology"/>
<feature type="transmembrane region" description="Helical" evidence="10">
    <location>
        <begin position="243"/>
        <end position="267"/>
    </location>
</feature>
<evidence type="ECO:0000256" key="3">
    <source>
        <dbReference type="ARBA" id="ARBA00022448"/>
    </source>
</evidence>
<feature type="transmembrane region" description="Helical" evidence="10">
    <location>
        <begin position="331"/>
        <end position="351"/>
    </location>
</feature>
<sequence>MSSLFWRQFKALSLKNWIVLSQHYFLNSFRCVILPIALGVFFAVAQRFFADPNNNGIGLPIAVYPLHEHFDGTLSLLWVDATTGNSSPSPSDIITRVTQNFSPYQKAAVKQVEHVDQVAQLCPSNFNGFSECFAGVIFYDIPSEGSAPVNYTIRADPGLLKVDVINHLSAFETRILPLQWAIDQAIILAQTGIEFPAPLEWPFTHDTNEAQATDLRLSAVTAERANLLTSHMKAMGLLESARIVSWHVSLSLAYIPAWTIVSIIWHYRIFTETPAGLVFIIHIIFGLVLASYSFFTSAPFGKSPQLAAVTSTLCSFVLAIIGLVFKADTAGAVVFSLFFPPSWYIFAIRAICGWELHQQTPQVLEKDPSFGLMLLPLLIIGILNIFLWPWLGCLLENVLYGARTPRKMKSSSQAATTEDANVPPDVAISIRNLKKTFRTSFFSKSKSITAVEDLSLDIPKNGIFVLLGSNGAGKSTILSILANLIGRTDGAIQFETEHGGNMLDRPFRGTLGIVPQKNVLFPDLSCYQTLRVWQAIKWSKHSNTDEDLRQLLRDCDLGAKMYHHADVLSGGQKRKLQLAIGLVGGSKVLLVDECTSGVDPLSRRAIWRTLNAARQERTIVLTTHFLDEADLLADNIAILAAPGKLVAQGTPVALKRNHGEGYTIQVTFDTDVFGKEQSSQSPTLLLQQIRSHAKEATMTIVSPCQALYHLKSDDHVVTEGALETLEEHFGRFNVSSWDILSTSIEDIFLDLMKKHDPRSKFLSASSVESFSEELAPEDPFKIAKPLDLTPGRTVSPTEQALTIFYKRLLISRRSWLVPLLSILVAVAGSTIPLVFFNDSEPTPCSSTQLEDNSYTIRLFLPLYGMVYPVQSAPFIYPLESPPGLLSTFNNFSEKWDGPSADYWKRYSTSINATSVPDNTTFVERIQQDYKQLQVGGISVDLDSGVSLVAWHAQSPGDLGPVMLNLASNVLYNHALNMSGNGARVPAVITAGYSAFTWGQSVNLISLFIALKWLTFFGAAMAVYPAFYAIYVSKERRSSVQAMQFSNGLTNPAGLWAGHLMFDLIFIILASTIIAAVFGSVASQLYGVGLLWLVMVLYGIAATLFAYCVTLFVSSPLAAFATVAGYEVLMFGLYITGYILTLTYAKSSKADSIMNTFHFTISLLSPIASLIRAGFVSSNAFSLLCKGDEISLSIMGDIMRFGGPILYLILWSVILFGVLVRYDSGSIRPFWKRRGKGELSEKQWSTGDLLQVHRVTKTFGSDKAVDNVTFDVAANRIFGLLGPNGGGKTTTFNMIRGDIMPDSGEILVNIRKLTASSFSARRRPVGDPGRPLVTGHGLDPLLPNAVLSATLGSAQQKA</sequence>
<feature type="domain" description="ABC transporter" evidence="11">
    <location>
        <begin position="428"/>
        <end position="667"/>
    </location>
</feature>